<proteinExistence type="predicted"/>
<protein>
    <submittedName>
        <fullName evidence="1">Uncharacterized protein</fullName>
    </submittedName>
</protein>
<evidence type="ECO:0000313" key="1">
    <source>
        <dbReference type="EMBL" id="AER41503.1"/>
    </source>
</evidence>
<keyword evidence="2" id="KW-1185">Reference proteome</keyword>
<sequence>MAQCLRFTQWDYEKNKSGIDSLIKKNNAQLVLLHINIDETIVRTSIKNVTDEQLYTLPSYKSVMFRNVKNEWCNALRPNTKMLQCFISILKKHELTKFVDAVLVESQPPPTPQQPTPPSLQPQLFVWLKDKDYQKLSTLNVVDILDELGKYCIGDRSVVSAIMYACLQQTYSCEQNFYDTLHDLLRSNKLIDSPPLRSDTCYRFVKLYQNELSKKKLSMQKTVR</sequence>
<accession>K4EQE8</accession>
<organism evidence="1 2">
    <name type="scientific">Epinotia aporema granulovirus</name>
    <dbReference type="NCBI Taxonomy" id="166056"/>
    <lineage>
        <taxon>Viruses</taxon>
        <taxon>Viruses incertae sedis</taxon>
        <taxon>Naldaviricetes</taxon>
        <taxon>Lefavirales</taxon>
        <taxon>Baculoviridae</taxon>
        <taxon>Betabaculovirus</taxon>
        <taxon>Betabaculovirus epaporemae</taxon>
    </lineage>
</organism>
<dbReference type="OrthoDB" id="23066at10239"/>
<evidence type="ECO:0000313" key="2">
    <source>
        <dbReference type="Proteomes" id="UP000201571"/>
    </source>
</evidence>
<dbReference type="KEGG" id="vg:13842621"/>
<dbReference type="Proteomes" id="UP000201571">
    <property type="component" value="Segment"/>
</dbReference>
<dbReference type="EMBL" id="JN408834">
    <property type="protein sequence ID" value="AER41503.1"/>
    <property type="molecule type" value="Genomic_DNA"/>
</dbReference>
<name>K4EQE8_9BBAC</name>
<reference evidence="1 2" key="1">
    <citation type="journal article" date="2012" name="BMC Genomics">
        <title>Genome of Epinotia aporema granulovirus (EpapGV), a polyorganotropic fast killing betabaculovirus with a novel thymidylate kinase gene.</title>
        <authorList>
            <person name="Ferrelli M.L."/>
            <person name="Salvador R."/>
            <person name="Biedma M.E."/>
            <person name="Berretta M.F."/>
            <person name="Haase S."/>
            <person name="Sciocco-Cap A."/>
            <person name="Ghiringhelli P.D."/>
            <person name="Romanowski V."/>
        </authorList>
    </citation>
    <scope>NUCLEOTIDE SEQUENCE [LARGE SCALE GENOMIC DNA]</scope>
</reference>
<dbReference type="RefSeq" id="YP_006908585.1">
    <property type="nucleotide sequence ID" value="NC_018875.1"/>
</dbReference>
<dbReference type="GeneID" id="13842621"/>